<dbReference type="Pfam" id="PF14431">
    <property type="entry name" value="YwqJ-deaminase"/>
    <property type="match status" value="1"/>
</dbReference>
<name>A0ABU1TRM6_9FLAO</name>
<evidence type="ECO:0008006" key="3">
    <source>
        <dbReference type="Google" id="ProtNLM"/>
    </source>
</evidence>
<accession>A0ABU1TRM6</accession>
<dbReference type="InterPro" id="IPR025968">
    <property type="entry name" value="YwqJ_deaminase"/>
</dbReference>
<sequence>MDEILEWLRKLLKSGKVDDVIRGVFRLSDEAEILLKKYADNAILGYSKLNRPTVVSVLEGKGKRFFAYSNKAKLNADEIPKGLHPLVTKWLNEADEIIKQIPHHGKCAEPSVISKWLWDIDPKGKMTIKQARDEFEGVVSKAVNIESKKIKPIEHGKYKEACDSCNPLLKYFNIKEVH</sequence>
<protein>
    <recommendedName>
        <fullName evidence="3">YwqJ-like deaminase</fullName>
    </recommendedName>
</protein>
<reference evidence="1 2" key="1">
    <citation type="submission" date="2023-07" db="EMBL/GenBank/DDBJ databases">
        <title>Sorghum-associated microbial communities from plants grown in Nebraska, USA.</title>
        <authorList>
            <person name="Schachtman D."/>
        </authorList>
    </citation>
    <scope>NUCLEOTIDE SEQUENCE [LARGE SCALE GENOMIC DNA]</scope>
    <source>
        <strain evidence="1 2">3773</strain>
    </source>
</reference>
<keyword evidence="2" id="KW-1185">Reference proteome</keyword>
<dbReference type="RefSeq" id="WP_310027100.1">
    <property type="nucleotide sequence ID" value="NZ_JAVDVI010000010.1"/>
</dbReference>
<comment type="caution">
    <text evidence="1">The sequence shown here is derived from an EMBL/GenBank/DDBJ whole genome shotgun (WGS) entry which is preliminary data.</text>
</comment>
<organism evidence="1 2">
    <name type="scientific">Flavobacterium arsenatis</name>
    <dbReference type="NCBI Taxonomy" id="1484332"/>
    <lineage>
        <taxon>Bacteria</taxon>
        <taxon>Pseudomonadati</taxon>
        <taxon>Bacteroidota</taxon>
        <taxon>Flavobacteriia</taxon>
        <taxon>Flavobacteriales</taxon>
        <taxon>Flavobacteriaceae</taxon>
        <taxon>Flavobacterium</taxon>
    </lineage>
</organism>
<dbReference type="Proteomes" id="UP001255185">
    <property type="component" value="Unassembled WGS sequence"/>
</dbReference>
<gene>
    <name evidence="1" type="ORF">J2X31_002525</name>
</gene>
<evidence type="ECO:0000313" key="2">
    <source>
        <dbReference type="Proteomes" id="UP001255185"/>
    </source>
</evidence>
<evidence type="ECO:0000313" key="1">
    <source>
        <dbReference type="EMBL" id="MDR6968502.1"/>
    </source>
</evidence>
<dbReference type="EMBL" id="JAVDVI010000010">
    <property type="protein sequence ID" value="MDR6968502.1"/>
    <property type="molecule type" value="Genomic_DNA"/>
</dbReference>
<proteinExistence type="predicted"/>